<organism evidence="2 3">
    <name type="scientific">Pseudohongiella nitratireducens</name>
    <dbReference type="NCBI Taxonomy" id="1768907"/>
    <lineage>
        <taxon>Bacteria</taxon>
        <taxon>Pseudomonadati</taxon>
        <taxon>Pseudomonadota</taxon>
        <taxon>Gammaproteobacteria</taxon>
        <taxon>Pseudomonadales</taxon>
        <taxon>Pseudohongiellaceae</taxon>
        <taxon>Pseudohongiella</taxon>
    </lineage>
</organism>
<name>A0A916VIN9_9GAMM</name>
<evidence type="ECO:0008006" key="4">
    <source>
        <dbReference type="Google" id="ProtNLM"/>
    </source>
</evidence>
<evidence type="ECO:0000313" key="3">
    <source>
        <dbReference type="Proteomes" id="UP000627715"/>
    </source>
</evidence>
<dbReference type="AlphaFoldDB" id="A0A916VIN9"/>
<sequence length="48" mass="5175">MRELTQTEVEQVSGGLGPLAVIGIDLALNGVLLGYATFMSSRYMQQES</sequence>
<keyword evidence="1" id="KW-0812">Transmembrane</keyword>
<feature type="transmembrane region" description="Helical" evidence="1">
    <location>
        <begin position="20"/>
        <end position="38"/>
    </location>
</feature>
<reference evidence="2" key="1">
    <citation type="journal article" date="2014" name="Int. J. Syst. Evol. Microbiol.">
        <title>Complete genome sequence of Corynebacterium casei LMG S-19264T (=DSM 44701T), isolated from a smear-ripened cheese.</title>
        <authorList>
            <consortium name="US DOE Joint Genome Institute (JGI-PGF)"/>
            <person name="Walter F."/>
            <person name="Albersmeier A."/>
            <person name="Kalinowski J."/>
            <person name="Ruckert C."/>
        </authorList>
    </citation>
    <scope>NUCLEOTIDE SEQUENCE</scope>
    <source>
        <strain evidence="2">CGMCC 1.15425</strain>
    </source>
</reference>
<accession>A0A916VIN9</accession>
<keyword evidence="3" id="KW-1185">Reference proteome</keyword>
<dbReference type="InterPro" id="IPR023991">
    <property type="entry name" value="Bacteriocin_IIb_lactobn/cerein"/>
</dbReference>
<comment type="caution">
    <text evidence="2">The sequence shown here is derived from an EMBL/GenBank/DDBJ whole genome shotgun (WGS) entry which is preliminary data.</text>
</comment>
<proteinExistence type="predicted"/>
<dbReference type="NCBIfam" id="TIGR03949">
    <property type="entry name" value="bact_IIb_cerein"/>
    <property type="match status" value="1"/>
</dbReference>
<evidence type="ECO:0000313" key="2">
    <source>
        <dbReference type="EMBL" id="GFZ77079.1"/>
    </source>
</evidence>
<gene>
    <name evidence="2" type="ORF">GCM10011403_20160</name>
</gene>
<dbReference type="RefSeq" id="WP_157885679.1">
    <property type="nucleotide sequence ID" value="NZ_BMIY01000008.1"/>
</dbReference>
<protein>
    <recommendedName>
        <fullName evidence="4">Class IIb bacteriocin, lactobin A/cerein 7B family</fullName>
    </recommendedName>
</protein>
<dbReference type="OrthoDB" id="9907336at2"/>
<keyword evidence="1" id="KW-1133">Transmembrane helix</keyword>
<dbReference type="EMBL" id="BMIY01000008">
    <property type="protein sequence ID" value="GFZ77079.1"/>
    <property type="molecule type" value="Genomic_DNA"/>
</dbReference>
<keyword evidence="1" id="KW-0472">Membrane</keyword>
<evidence type="ECO:0000256" key="1">
    <source>
        <dbReference type="SAM" id="Phobius"/>
    </source>
</evidence>
<reference evidence="2" key="2">
    <citation type="submission" date="2020-09" db="EMBL/GenBank/DDBJ databases">
        <authorList>
            <person name="Sun Q."/>
            <person name="Zhou Y."/>
        </authorList>
    </citation>
    <scope>NUCLEOTIDE SEQUENCE</scope>
    <source>
        <strain evidence="2">CGMCC 1.15425</strain>
    </source>
</reference>
<dbReference type="Proteomes" id="UP000627715">
    <property type="component" value="Unassembled WGS sequence"/>
</dbReference>